<evidence type="ECO:0000259" key="5">
    <source>
        <dbReference type="Pfam" id="PF01258"/>
    </source>
</evidence>
<keyword evidence="2" id="KW-0863">Zinc-finger</keyword>
<evidence type="ECO:0000313" key="6">
    <source>
        <dbReference type="EMBL" id="ODS10940.1"/>
    </source>
</evidence>
<organism evidence="6 7">
    <name type="scientific">Vibrio scophthalmi</name>
    <dbReference type="NCBI Taxonomy" id="45658"/>
    <lineage>
        <taxon>Bacteria</taxon>
        <taxon>Pseudomonadati</taxon>
        <taxon>Pseudomonadota</taxon>
        <taxon>Gammaproteobacteria</taxon>
        <taxon>Vibrionales</taxon>
        <taxon>Vibrionaceae</taxon>
        <taxon>Vibrio</taxon>
    </lineage>
</organism>
<evidence type="ECO:0000256" key="1">
    <source>
        <dbReference type="ARBA" id="ARBA00022723"/>
    </source>
</evidence>
<keyword evidence="3" id="KW-0862">Zinc</keyword>
<dbReference type="InterPro" id="IPR000962">
    <property type="entry name" value="Znf_DskA_TraR"/>
</dbReference>
<evidence type="ECO:0000256" key="3">
    <source>
        <dbReference type="ARBA" id="ARBA00022833"/>
    </source>
</evidence>
<dbReference type="Pfam" id="PF01258">
    <property type="entry name" value="zf-dskA_traR"/>
    <property type="match status" value="1"/>
</dbReference>
<dbReference type="SUPFAM" id="SSF57716">
    <property type="entry name" value="Glucocorticoid receptor-like (DNA-binding domain)"/>
    <property type="match status" value="1"/>
</dbReference>
<accession>A0A1E3WME1</accession>
<evidence type="ECO:0000256" key="2">
    <source>
        <dbReference type="ARBA" id="ARBA00022771"/>
    </source>
</evidence>
<gene>
    <name evidence="6" type="ORF">VSF3289_01201</name>
</gene>
<dbReference type="GO" id="GO:0008270">
    <property type="term" value="F:zinc ion binding"/>
    <property type="evidence" value="ECO:0007669"/>
    <property type="project" value="UniProtKB-KW"/>
</dbReference>
<protein>
    <recommendedName>
        <fullName evidence="5">Zinc finger DksA/TraR C4-type domain-containing protein</fullName>
    </recommendedName>
</protein>
<name>A0A1E3WME1_9VIBR</name>
<dbReference type="AlphaFoldDB" id="A0A1E3WME1"/>
<dbReference type="PROSITE" id="PS51128">
    <property type="entry name" value="ZF_DKSA_2"/>
    <property type="match status" value="1"/>
</dbReference>
<dbReference type="OrthoDB" id="962301at2"/>
<dbReference type="Gene3D" id="1.20.120.910">
    <property type="entry name" value="DksA, coiled-coil domain"/>
    <property type="match status" value="1"/>
</dbReference>
<keyword evidence="1" id="KW-0479">Metal-binding</keyword>
<comment type="caution">
    <text evidence="6">The sequence shown here is derived from an EMBL/GenBank/DDBJ whole genome shotgun (WGS) entry which is preliminary data.</text>
</comment>
<evidence type="ECO:0000256" key="4">
    <source>
        <dbReference type="PROSITE-ProRule" id="PRU00510"/>
    </source>
</evidence>
<feature type="domain" description="Zinc finger DksA/TraR C4-type" evidence="5">
    <location>
        <begin position="40"/>
        <end position="68"/>
    </location>
</feature>
<dbReference type="EMBL" id="MDCJ01000002">
    <property type="protein sequence ID" value="ODS10940.1"/>
    <property type="molecule type" value="Genomic_DNA"/>
</dbReference>
<evidence type="ECO:0000313" key="7">
    <source>
        <dbReference type="Proteomes" id="UP000095131"/>
    </source>
</evidence>
<dbReference type="Proteomes" id="UP000095131">
    <property type="component" value="Unassembled WGS sequence"/>
</dbReference>
<dbReference type="RefSeq" id="WP_069446370.1">
    <property type="nucleotide sequence ID" value="NZ_CP134281.1"/>
</dbReference>
<proteinExistence type="predicted"/>
<reference evidence="6 7" key="1">
    <citation type="submission" date="2016-08" db="EMBL/GenBank/DDBJ databases">
        <title>Genome sequencing of Vibrio scophthalmi strain FP3289, an isolated from Paralichthys olivaceus.</title>
        <authorList>
            <person name="Han H.-J."/>
        </authorList>
    </citation>
    <scope>NUCLEOTIDE SEQUENCE [LARGE SCALE GENOMIC DNA]</scope>
    <source>
        <strain evidence="6 7">FP3289</strain>
    </source>
</reference>
<sequence length="71" mass="8084">MSDWVDKSLAEQQAELERGIALARKTKPTQTQRKHGDVVICAQCLTPIPERRLELYPHSTHCVECLALLEK</sequence>
<feature type="zinc finger region" description="dksA C4-type" evidence="4">
    <location>
        <begin position="41"/>
        <end position="65"/>
    </location>
</feature>